<dbReference type="EMBL" id="ML145210">
    <property type="protein sequence ID" value="TBU53598.1"/>
    <property type="molecule type" value="Genomic_DNA"/>
</dbReference>
<evidence type="ECO:0000256" key="4">
    <source>
        <dbReference type="ARBA" id="ARBA00022989"/>
    </source>
</evidence>
<dbReference type="InterPro" id="IPR038213">
    <property type="entry name" value="IFI6/IFI27-like_sf"/>
</dbReference>
<dbReference type="InterPro" id="IPR009311">
    <property type="entry name" value="IFI6/IFI27-like"/>
</dbReference>
<comment type="subcellular location">
    <subcellularLocation>
        <location evidence="1">Membrane</location>
        <topology evidence="1">Multi-pass membrane protein</topology>
    </subcellularLocation>
</comment>
<evidence type="ECO:0000256" key="5">
    <source>
        <dbReference type="ARBA" id="ARBA00023136"/>
    </source>
</evidence>
<dbReference type="Gene3D" id="6.10.110.10">
    <property type="match status" value="1"/>
</dbReference>
<evidence type="ECO:0000256" key="3">
    <source>
        <dbReference type="ARBA" id="ARBA00022692"/>
    </source>
</evidence>
<evidence type="ECO:0000256" key="1">
    <source>
        <dbReference type="ARBA" id="ARBA00004141"/>
    </source>
</evidence>
<feature type="region of interest" description="Disordered" evidence="6">
    <location>
        <begin position="68"/>
        <end position="87"/>
    </location>
</feature>
<keyword evidence="3" id="KW-0812">Transmembrane</keyword>
<comment type="similarity">
    <text evidence="2">Belongs to the IFI6/IFI27 family.</text>
</comment>
<reference evidence="7 8" key="1">
    <citation type="submission" date="2019-01" db="EMBL/GenBank/DDBJ databases">
        <title>Draft genome sequences of three monokaryotic isolates of the white-rot basidiomycete fungus Dichomitus squalens.</title>
        <authorList>
            <consortium name="DOE Joint Genome Institute"/>
            <person name="Lopez S.C."/>
            <person name="Andreopoulos B."/>
            <person name="Pangilinan J."/>
            <person name="Lipzen A."/>
            <person name="Riley R."/>
            <person name="Ahrendt S."/>
            <person name="Ng V."/>
            <person name="Barry K."/>
            <person name="Daum C."/>
            <person name="Grigoriev I.V."/>
            <person name="Hilden K.S."/>
            <person name="Makela M.R."/>
            <person name="de Vries R.P."/>
        </authorList>
    </citation>
    <scope>NUCLEOTIDE SEQUENCE [LARGE SCALE GENOMIC DNA]</scope>
    <source>
        <strain evidence="7 8">CBS 464.89</strain>
    </source>
</reference>
<dbReference type="GO" id="GO:0016020">
    <property type="term" value="C:membrane"/>
    <property type="evidence" value="ECO:0007669"/>
    <property type="project" value="UniProtKB-SubCell"/>
</dbReference>
<evidence type="ECO:0000256" key="6">
    <source>
        <dbReference type="SAM" id="MobiDB-lite"/>
    </source>
</evidence>
<name>A0A4Q9PFI6_9APHY</name>
<feature type="compositionally biased region" description="Polar residues" evidence="6">
    <location>
        <begin position="74"/>
        <end position="85"/>
    </location>
</feature>
<dbReference type="AlphaFoldDB" id="A0A4Q9PFI6"/>
<dbReference type="PANTHER" id="PTHR16932:SF18">
    <property type="entry name" value="INTERFERON, ALPHA-INDUCIBLE PROTEIN 27-LIKE 2"/>
    <property type="match status" value="1"/>
</dbReference>
<evidence type="ECO:0000256" key="2">
    <source>
        <dbReference type="ARBA" id="ARBA00007262"/>
    </source>
</evidence>
<feature type="region of interest" description="Disordered" evidence="6">
    <location>
        <begin position="21"/>
        <end position="63"/>
    </location>
</feature>
<evidence type="ECO:0000313" key="8">
    <source>
        <dbReference type="Proteomes" id="UP000292082"/>
    </source>
</evidence>
<gene>
    <name evidence="7" type="ORF">BD310DRAFT_961955</name>
</gene>
<keyword evidence="4" id="KW-1133">Transmembrane helix</keyword>
<proteinExistence type="inferred from homology"/>
<evidence type="ECO:0000313" key="7">
    <source>
        <dbReference type="EMBL" id="TBU53598.1"/>
    </source>
</evidence>
<protein>
    <submittedName>
        <fullName evidence="7">Uncharacterized protein</fullName>
    </submittedName>
</protein>
<organism evidence="7 8">
    <name type="scientific">Dichomitus squalens</name>
    <dbReference type="NCBI Taxonomy" id="114155"/>
    <lineage>
        <taxon>Eukaryota</taxon>
        <taxon>Fungi</taxon>
        <taxon>Dikarya</taxon>
        <taxon>Basidiomycota</taxon>
        <taxon>Agaricomycotina</taxon>
        <taxon>Agaricomycetes</taxon>
        <taxon>Polyporales</taxon>
        <taxon>Polyporaceae</taxon>
        <taxon>Dichomitus</taxon>
    </lineage>
</organism>
<dbReference type="PANTHER" id="PTHR16932">
    <property type="entry name" value="INTERFERON ALPHA-INDUCIBLE PROTEIN 27"/>
    <property type="match status" value="1"/>
</dbReference>
<accession>A0A4Q9PFI6</accession>
<dbReference type="Proteomes" id="UP000292082">
    <property type="component" value="Unassembled WGS sequence"/>
</dbReference>
<sequence>MVSYPVMVTASSETCIEGLVPTDAKIDRQRNPSAENELEIGEGSTPEGQSPPYTPPQENLLHPTCTCPRRREPVNQTETATTSPPDGTDWKKVAKVVGGVALVGAAVPTLAVAGVAAALPVIGFGTGGVIGGSIAAGIQSTLYGAFTGGLFSVFQSAGATIVAPAALEVVAAAGAATIGGRMIGAAAEEESEERERDVNGRTDTRVDCACAQCVCDAFCACACRKWQRRRLDEETLRT</sequence>
<keyword evidence="8" id="KW-1185">Reference proteome</keyword>
<keyword evidence="5" id="KW-0472">Membrane</keyword>